<name>A0A344TDL9_9BACT</name>
<dbReference type="AlphaFoldDB" id="A0A344TDL9"/>
<dbReference type="OrthoDB" id="1369502at2"/>
<dbReference type="Proteomes" id="UP000251993">
    <property type="component" value="Chromosome"/>
</dbReference>
<sequence>MLFDMRRNFLIIFFIAAAVYIFLVAAVNDDIKWLTNFSKNGIEKKQNSFQSFDFSYNDVFSTCFSIKFLQSDTVFIRQHFASMFADSLKSNTSYYALLSKSDKSKLDSFINVIPFSKYDTAYYQEYQDGIDFQFYIEKDTLKKLIRVHSDSVPSALIDFKNWIVKKKEKLWLHQFDTIIHFESEKYVVPPPMKIKFKVPITKNSR</sequence>
<evidence type="ECO:0000313" key="1">
    <source>
        <dbReference type="EMBL" id="AXE16740.1"/>
    </source>
</evidence>
<keyword evidence="2" id="KW-1185">Reference proteome</keyword>
<accession>A0A344TDL9</accession>
<dbReference type="EMBL" id="CP030850">
    <property type="protein sequence ID" value="AXE16740.1"/>
    <property type="molecule type" value="Genomic_DNA"/>
</dbReference>
<dbReference type="KEGG" id="run:DR864_02835"/>
<evidence type="ECO:0000313" key="2">
    <source>
        <dbReference type="Proteomes" id="UP000251993"/>
    </source>
</evidence>
<organism evidence="1 2">
    <name type="scientific">Runella rosea</name>
    <dbReference type="NCBI Taxonomy" id="2259595"/>
    <lineage>
        <taxon>Bacteria</taxon>
        <taxon>Pseudomonadati</taxon>
        <taxon>Bacteroidota</taxon>
        <taxon>Cytophagia</taxon>
        <taxon>Cytophagales</taxon>
        <taxon>Spirosomataceae</taxon>
        <taxon>Runella</taxon>
    </lineage>
</organism>
<proteinExistence type="predicted"/>
<reference evidence="1 2" key="1">
    <citation type="submission" date="2018-07" db="EMBL/GenBank/DDBJ databases">
        <title>Genome sequencing of Runella.</title>
        <authorList>
            <person name="Baek M.-G."/>
            <person name="Yi H."/>
        </authorList>
    </citation>
    <scope>NUCLEOTIDE SEQUENCE [LARGE SCALE GENOMIC DNA]</scope>
    <source>
        <strain evidence="1 2">HYN0085</strain>
    </source>
</reference>
<protein>
    <submittedName>
        <fullName evidence="1">Uncharacterized protein</fullName>
    </submittedName>
</protein>
<gene>
    <name evidence="1" type="ORF">DR864_02835</name>
</gene>